<keyword evidence="4" id="KW-0547">Nucleotide-binding</keyword>
<dbReference type="Gene3D" id="3.80.10.10">
    <property type="entry name" value="Ribonuclease Inhibitor"/>
    <property type="match status" value="1"/>
</dbReference>
<dbReference type="Gene3D" id="3.40.50.300">
    <property type="entry name" value="P-loop containing nucleotide triphosphate hydrolases"/>
    <property type="match status" value="1"/>
</dbReference>
<gene>
    <name evidence="12" type="primary">LOC105162589</name>
</gene>
<accession>A0A6I9T4Y9</accession>
<dbReference type="InterPro" id="IPR036388">
    <property type="entry name" value="WH-like_DNA-bd_sf"/>
</dbReference>
<evidence type="ECO:0000259" key="9">
    <source>
        <dbReference type="Pfam" id="PF23559"/>
    </source>
</evidence>
<dbReference type="Gene3D" id="1.10.10.10">
    <property type="entry name" value="Winged helix-like DNA-binding domain superfamily/Winged helix DNA-binding domain"/>
    <property type="match status" value="1"/>
</dbReference>
<dbReference type="Pfam" id="PF00931">
    <property type="entry name" value="NB-ARC"/>
    <property type="match status" value="1"/>
</dbReference>
<dbReference type="InterPro" id="IPR027417">
    <property type="entry name" value="P-loop_NTPase"/>
</dbReference>
<dbReference type="GO" id="GO:0043531">
    <property type="term" value="F:ADP binding"/>
    <property type="evidence" value="ECO:0007669"/>
    <property type="project" value="InterPro"/>
</dbReference>
<name>A0A6I9T4Y9_SESIN</name>
<sequence>MAETFLFNIIDRVLGRFSSIALEHISSAWNTKSEVQKLQNTLSTIRAVILDADGQQAKNHEVRDWLEKLKDAVYEIDDLLDDLTTQVSQRNVEIYSGILILKKVRRFFSSSNPIACRFKIAQRVKRLRQRLDEIADDRTKFHFSEQAHFIPVDNNVKEQTHSFVRASDIIGRDGDKENIVQLLLSSKDEEDVSVVPVVGIGGLGKTTVVKLAYNDDRVVQSFDLGMWVSVSEDFGVGKVVEKILKSATGENLAHLDMDQMQSCLAGVLNNKKYLLVLDDVWNEDRNKWMDLRELLMNGRTGSKIIVTTRSKAVALITGTTSPYNLAGLSDDDCLSLFLKCAFRGPDNWLPNLVAIAKEIVKKCGGVPLAVKTLGGLLYMNTDEQEWLHIKDNDIWEIDQKQSDILPILRLSYEKLPPHLRQCFAYCSMLPKGFEIPREVFINLWIAQGLVSSTSKNRELEDIGNRYFNELLSRFCFQEVVEAFDGEILVCRIHNLVHDLAQSVAGDECLNFKADIKSISDRVRHLYLHDEDLSEKEAPRTLFRLKNLRSFRCTFKNKPLDMTFIQGIAMKFRRLRVLVLQALDLEELPSSIGGLQQLRYLDLSHSSNLKSLPKSFCKLVNLQTLNLMNCEKFQDLPGNFRSLVSIKTLYLTCREISLTKKSLQSFKSLQFLLLYNCDFVQLPSEGFQDLNSLRVLRIYDCPRLASLPDNIKYLTALEKLWIWNCEVLDLSDGDGLEGLTCLESLLLMGLPKLINLPMGLTKNVAKTLKFFRIANCANFAMLPEWLLSFNLLQRFYVEDCPNLSFLPQVVGRHIAKVHVSGCPKLGKV</sequence>
<dbReference type="GO" id="GO:0051607">
    <property type="term" value="P:defense response to virus"/>
    <property type="evidence" value="ECO:0007669"/>
    <property type="project" value="UniProtKB-ARBA"/>
</dbReference>
<dbReference type="SUPFAM" id="SSF52540">
    <property type="entry name" value="P-loop containing nucleoside triphosphate hydrolases"/>
    <property type="match status" value="1"/>
</dbReference>
<comment type="similarity">
    <text evidence="1">Belongs to the disease resistance NB-LRR family.</text>
</comment>
<evidence type="ECO:0000256" key="2">
    <source>
        <dbReference type="ARBA" id="ARBA00022614"/>
    </source>
</evidence>
<keyword evidence="6" id="KW-0067">ATP-binding</keyword>
<reference evidence="12" key="1">
    <citation type="submission" date="2025-08" db="UniProtKB">
        <authorList>
            <consortium name="RefSeq"/>
        </authorList>
    </citation>
    <scope>IDENTIFICATION</scope>
</reference>
<evidence type="ECO:0000256" key="6">
    <source>
        <dbReference type="ARBA" id="ARBA00022840"/>
    </source>
</evidence>
<dbReference type="PANTHER" id="PTHR36766:SF61">
    <property type="entry name" value="NB-ARC DOMAIN DISEASE RESISTANCE PROTEIN"/>
    <property type="match status" value="1"/>
</dbReference>
<evidence type="ECO:0000313" key="11">
    <source>
        <dbReference type="Proteomes" id="UP000504604"/>
    </source>
</evidence>
<keyword evidence="3" id="KW-0677">Repeat</keyword>
<dbReference type="Pfam" id="PF23559">
    <property type="entry name" value="WHD_DRP"/>
    <property type="match status" value="1"/>
</dbReference>
<feature type="domain" description="NB-ARC" evidence="7">
    <location>
        <begin position="175"/>
        <end position="345"/>
    </location>
</feature>
<evidence type="ECO:0000259" key="10">
    <source>
        <dbReference type="Pfam" id="PF23598"/>
    </source>
</evidence>
<dbReference type="InterPro" id="IPR041118">
    <property type="entry name" value="Rx_N"/>
</dbReference>
<organism evidence="11 12">
    <name type="scientific">Sesamum indicum</name>
    <name type="common">Oriental sesame</name>
    <name type="synonym">Sesamum orientale</name>
    <dbReference type="NCBI Taxonomy" id="4182"/>
    <lineage>
        <taxon>Eukaryota</taxon>
        <taxon>Viridiplantae</taxon>
        <taxon>Streptophyta</taxon>
        <taxon>Embryophyta</taxon>
        <taxon>Tracheophyta</taxon>
        <taxon>Spermatophyta</taxon>
        <taxon>Magnoliopsida</taxon>
        <taxon>eudicotyledons</taxon>
        <taxon>Gunneridae</taxon>
        <taxon>Pentapetalae</taxon>
        <taxon>asterids</taxon>
        <taxon>lamiids</taxon>
        <taxon>Lamiales</taxon>
        <taxon>Pedaliaceae</taxon>
        <taxon>Sesamum</taxon>
    </lineage>
</organism>
<feature type="domain" description="Disease resistance R13L4/SHOC-2-like LRR" evidence="10">
    <location>
        <begin position="570"/>
        <end position="650"/>
    </location>
</feature>
<dbReference type="OrthoDB" id="2018467at2759"/>
<dbReference type="GeneID" id="105162589"/>
<dbReference type="InterPro" id="IPR042197">
    <property type="entry name" value="Apaf_helical"/>
</dbReference>
<dbReference type="SUPFAM" id="SSF52058">
    <property type="entry name" value="L domain-like"/>
    <property type="match status" value="1"/>
</dbReference>
<keyword evidence="11" id="KW-1185">Reference proteome</keyword>
<dbReference type="Gramene" id="SIN_1023480.t">
    <property type="protein sequence ID" value="SIN_1023480.t.cds1"/>
    <property type="gene ID" value="SIN_1023480"/>
</dbReference>
<evidence type="ECO:0000256" key="5">
    <source>
        <dbReference type="ARBA" id="ARBA00022821"/>
    </source>
</evidence>
<dbReference type="Proteomes" id="UP000504604">
    <property type="component" value="Linkage group LG5"/>
</dbReference>
<keyword evidence="2" id="KW-0433">Leucine-rich repeat</keyword>
<dbReference type="InterPro" id="IPR032675">
    <property type="entry name" value="LRR_dom_sf"/>
</dbReference>
<dbReference type="InterPro" id="IPR002182">
    <property type="entry name" value="NB-ARC"/>
</dbReference>
<dbReference type="RefSeq" id="XP_011078960.1">
    <property type="nucleotide sequence ID" value="XM_011080658.2"/>
</dbReference>
<dbReference type="InterPro" id="IPR055414">
    <property type="entry name" value="LRR_R13L4/SHOC2-like"/>
</dbReference>
<evidence type="ECO:0000313" key="12">
    <source>
        <dbReference type="RefSeq" id="XP_011078960.1"/>
    </source>
</evidence>
<dbReference type="Gene3D" id="1.10.8.430">
    <property type="entry name" value="Helical domain of apoptotic protease-activating factors"/>
    <property type="match status" value="1"/>
</dbReference>
<dbReference type="Pfam" id="PF23598">
    <property type="entry name" value="LRR_14"/>
    <property type="match status" value="1"/>
</dbReference>
<dbReference type="AlphaFoldDB" id="A0A6I9T4Y9"/>
<dbReference type="Gene3D" id="1.20.5.4130">
    <property type="match status" value="1"/>
</dbReference>
<proteinExistence type="inferred from homology"/>
<evidence type="ECO:0000256" key="4">
    <source>
        <dbReference type="ARBA" id="ARBA00022741"/>
    </source>
</evidence>
<evidence type="ECO:0000256" key="3">
    <source>
        <dbReference type="ARBA" id="ARBA00022737"/>
    </source>
</evidence>
<dbReference type="FunFam" id="3.40.50.300:FF:001091">
    <property type="entry name" value="Probable disease resistance protein At1g61300"/>
    <property type="match status" value="1"/>
</dbReference>
<evidence type="ECO:0000259" key="7">
    <source>
        <dbReference type="Pfam" id="PF00931"/>
    </source>
</evidence>
<protein>
    <submittedName>
        <fullName evidence="12">Disease resistance protein RGA1</fullName>
    </submittedName>
</protein>
<dbReference type="InterPro" id="IPR058922">
    <property type="entry name" value="WHD_DRP"/>
</dbReference>
<dbReference type="PRINTS" id="PR00364">
    <property type="entry name" value="DISEASERSIST"/>
</dbReference>
<dbReference type="KEGG" id="sind:105162589"/>
<evidence type="ECO:0000259" key="8">
    <source>
        <dbReference type="Pfam" id="PF18052"/>
    </source>
</evidence>
<feature type="domain" description="Disease resistance N-terminal" evidence="8">
    <location>
        <begin position="10"/>
        <end position="96"/>
    </location>
</feature>
<dbReference type="GO" id="GO:0005524">
    <property type="term" value="F:ATP binding"/>
    <property type="evidence" value="ECO:0007669"/>
    <property type="project" value="UniProtKB-KW"/>
</dbReference>
<dbReference type="InParanoid" id="A0A6I9T4Y9"/>
<evidence type="ECO:0000256" key="1">
    <source>
        <dbReference type="ARBA" id="ARBA00008894"/>
    </source>
</evidence>
<dbReference type="Pfam" id="PF18052">
    <property type="entry name" value="Rx_N"/>
    <property type="match status" value="1"/>
</dbReference>
<dbReference type="PANTHER" id="PTHR36766">
    <property type="entry name" value="PLANT BROAD-SPECTRUM MILDEW RESISTANCE PROTEIN RPW8"/>
    <property type="match status" value="1"/>
</dbReference>
<feature type="domain" description="Disease resistance protein winged helix" evidence="9">
    <location>
        <begin position="429"/>
        <end position="500"/>
    </location>
</feature>
<dbReference type="FunFam" id="1.10.10.10:FF:000322">
    <property type="entry name" value="Probable disease resistance protein At1g63360"/>
    <property type="match status" value="1"/>
</dbReference>
<keyword evidence="5" id="KW-0611">Plant defense</keyword>